<evidence type="ECO:0000256" key="1">
    <source>
        <dbReference type="SAM" id="MobiDB-lite"/>
    </source>
</evidence>
<evidence type="ECO:0000313" key="2">
    <source>
        <dbReference type="EMBL" id="KAK0423001.1"/>
    </source>
</evidence>
<dbReference type="EMBL" id="JAUCMV010000001">
    <property type="protein sequence ID" value="KAK0423001.1"/>
    <property type="molecule type" value="Genomic_DNA"/>
</dbReference>
<feature type="compositionally biased region" description="Basic and acidic residues" evidence="1">
    <location>
        <begin position="95"/>
        <end position="106"/>
    </location>
</feature>
<keyword evidence="3" id="KW-1185">Reference proteome</keyword>
<reference evidence="2" key="1">
    <citation type="submission" date="2023-06" db="EMBL/GenBank/DDBJ databases">
        <title>Genomic analysis of the entomopathogenic nematode Steinernema hermaphroditum.</title>
        <authorList>
            <person name="Schwarz E.M."/>
            <person name="Heppert J.K."/>
            <person name="Baniya A."/>
            <person name="Schwartz H.T."/>
            <person name="Tan C.-H."/>
            <person name="Antoshechkin I."/>
            <person name="Sternberg P.W."/>
            <person name="Goodrich-Blair H."/>
            <person name="Dillman A.R."/>
        </authorList>
    </citation>
    <scope>NUCLEOTIDE SEQUENCE</scope>
    <source>
        <strain evidence="2">PS9179</strain>
        <tissue evidence="2">Whole animal</tissue>
    </source>
</reference>
<sequence length="112" mass="12424">MDDYHDERSFLCGYRRCRGYGSTNDLNSPSTSTLKYSELVRHEVSPQDTLRGIVVRYSSNIQSENGNTVGGTPPVGTPKTPQKRSETPGAKKRGPLKDIESMKEIFDVSTPT</sequence>
<dbReference type="AlphaFoldDB" id="A0AA39M634"/>
<feature type="region of interest" description="Disordered" evidence="1">
    <location>
        <begin position="61"/>
        <end position="112"/>
    </location>
</feature>
<comment type="caution">
    <text evidence="2">The sequence shown here is derived from an EMBL/GenBank/DDBJ whole genome shotgun (WGS) entry which is preliminary data.</text>
</comment>
<feature type="compositionally biased region" description="Low complexity" evidence="1">
    <location>
        <begin position="65"/>
        <end position="80"/>
    </location>
</feature>
<organism evidence="2 3">
    <name type="scientific">Steinernema hermaphroditum</name>
    <dbReference type="NCBI Taxonomy" id="289476"/>
    <lineage>
        <taxon>Eukaryota</taxon>
        <taxon>Metazoa</taxon>
        <taxon>Ecdysozoa</taxon>
        <taxon>Nematoda</taxon>
        <taxon>Chromadorea</taxon>
        <taxon>Rhabditida</taxon>
        <taxon>Tylenchina</taxon>
        <taxon>Panagrolaimomorpha</taxon>
        <taxon>Strongyloidoidea</taxon>
        <taxon>Steinernematidae</taxon>
        <taxon>Steinernema</taxon>
    </lineage>
</organism>
<evidence type="ECO:0000313" key="3">
    <source>
        <dbReference type="Proteomes" id="UP001175271"/>
    </source>
</evidence>
<name>A0AA39M634_9BILA</name>
<proteinExistence type="predicted"/>
<protein>
    <submittedName>
        <fullName evidence="2">Uncharacterized protein</fullName>
    </submittedName>
</protein>
<gene>
    <name evidence="2" type="ORF">QR680_007919</name>
</gene>
<accession>A0AA39M634</accession>
<dbReference type="Proteomes" id="UP001175271">
    <property type="component" value="Unassembled WGS sequence"/>
</dbReference>